<evidence type="ECO:0000313" key="1">
    <source>
        <dbReference type="EMBL" id="TWI52873.1"/>
    </source>
</evidence>
<name>A0A562Q806_9BACI</name>
<dbReference type="Proteomes" id="UP000315711">
    <property type="component" value="Unassembled WGS sequence"/>
</dbReference>
<accession>A0A562Q806</accession>
<keyword evidence="2" id="KW-1185">Reference proteome</keyword>
<proteinExistence type="predicted"/>
<comment type="caution">
    <text evidence="1">The sequence shown here is derived from an EMBL/GenBank/DDBJ whole genome shotgun (WGS) entry which is preliminary data.</text>
</comment>
<dbReference type="InterPro" id="IPR026988">
    <property type="entry name" value="YaaC-like"/>
</dbReference>
<dbReference type="OrthoDB" id="2380109at2"/>
<protein>
    <submittedName>
        <fullName evidence="1">YaaC-like protein</fullName>
    </submittedName>
</protein>
<sequence>MGSSNLFFPYYSAAYTRQYLTKKYEQYNISQSKSKSYQVSYSFMYHLQHGQLYFEQATKAPTELKPMLLFYGLVQMLKACILTNDPAYPENSRVLAHGVSTRKRKKSTYRFLDDEVKIQKNGLFPHFLNTMFHVKHCEGEQYHMQILLQHIADMHPLFSQLQQQELSYKGKFENGYLLFPSKVLDCYHMTANRFEQYLEQFKSSNYNRKLRILEDNQYIRIPLSSLPSMLFSPPWLFSQEGTPYLLRHRKEYMSTYALPELAIHYLILYNLSMISRYEAEWWGELIHTFDGSDLPFILQYLTIAENKIPKIIFDFLK</sequence>
<gene>
    <name evidence="1" type="ORF">IQ10_03629</name>
</gene>
<dbReference type="AlphaFoldDB" id="A0A562Q806"/>
<dbReference type="RefSeq" id="WP_144451789.1">
    <property type="nucleotide sequence ID" value="NZ_VLKZ01000017.1"/>
</dbReference>
<dbReference type="Pfam" id="PF14175">
    <property type="entry name" value="YaaC"/>
    <property type="match status" value="1"/>
</dbReference>
<dbReference type="EMBL" id="VLKZ01000017">
    <property type="protein sequence ID" value="TWI52873.1"/>
    <property type="molecule type" value="Genomic_DNA"/>
</dbReference>
<organism evidence="1 2">
    <name type="scientific">Halalkalibacter nanhaiisediminis</name>
    <dbReference type="NCBI Taxonomy" id="688079"/>
    <lineage>
        <taxon>Bacteria</taxon>
        <taxon>Bacillati</taxon>
        <taxon>Bacillota</taxon>
        <taxon>Bacilli</taxon>
        <taxon>Bacillales</taxon>
        <taxon>Bacillaceae</taxon>
        <taxon>Halalkalibacter</taxon>
    </lineage>
</organism>
<evidence type="ECO:0000313" key="2">
    <source>
        <dbReference type="Proteomes" id="UP000315711"/>
    </source>
</evidence>
<reference evidence="1 2" key="1">
    <citation type="journal article" date="2015" name="Stand. Genomic Sci.">
        <title>Genomic Encyclopedia of Bacterial and Archaeal Type Strains, Phase III: the genomes of soil and plant-associated and newly described type strains.</title>
        <authorList>
            <person name="Whitman W.B."/>
            <person name="Woyke T."/>
            <person name="Klenk H.P."/>
            <person name="Zhou Y."/>
            <person name="Lilburn T.G."/>
            <person name="Beck B.J."/>
            <person name="De Vos P."/>
            <person name="Vandamme P."/>
            <person name="Eisen J.A."/>
            <person name="Garrity G."/>
            <person name="Hugenholtz P."/>
            <person name="Kyrpides N.C."/>
        </authorList>
    </citation>
    <scope>NUCLEOTIDE SEQUENCE [LARGE SCALE GENOMIC DNA]</scope>
    <source>
        <strain evidence="1 2">CGMCC 1.10116</strain>
    </source>
</reference>